<dbReference type="AlphaFoldDB" id="E3LEG9"/>
<accession>E3LEG9</accession>
<evidence type="ECO:0000256" key="1">
    <source>
        <dbReference type="RuleBase" id="RU361178"/>
    </source>
</evidence>
<dbReference type="GO" id="GO:0003723">
    <property type="term" value="F:RNA binding"/>
    <property type="evidence" value="ECO:0007669"/>
    <property type="project" value="InterPro"/>
</dbReference>
<dbReference type="CDD" id="cd02826">
    <property type="entry name" value="Piwi-like"/>
    <property type="match status" value="1"/>
</dbReference>
<name>E3LEG9_CAERE</name>
<dbReference type="Gene3D" id="3.40.50.2300">
    <property type="match status" value="1"/>
</dbReference>
<dbReference type="InterPro" id="IPR057272">
    <property type="entry name" value="Piwi_nem"/>
</dbReference>
<dbReference type="InParanoid" id="E3LEG9"/>
<proteinExistence type="inferred from homology"/>
<dbReference type="Proteomes" id="UP000008281">
    <property type="component" value="Unassembled WGS sequence"/>
</dbReference>
<feature type="domain" description="PAZ" evidence="2">
    <location>
        <begin position="290"/>
        <end position="421"/>
    </location>
</feature>
<evidence type="ECO:0008006" key="6">
    <source>
        <dbReference type="Google" id="ProtNLM"/>
    </source>
</evidence>
<dbReference type="InterPro" id="IPR003165">
    <property type="entry name" value="Piwi"/>
</dbReference>
<dbReference type="InterPro" id="IPR036397">
    <property type="entry name" value="RNaseH_sf"/>
</dbReference>
<dbReference type="Gene3D" id="3.30.420.10">
    <property type="entry name" value="Ribonuclease H-like superfamily/Ribonuclease H"/>
    <property type="match status" value="1"/>
</dbReference>
<dbReference type="InterPro" id="IPR036085">
    <property type="entry name" value="PAZ_dom_sf"/>
</dbReference>
<dbReference type="STRING" id="31234.E3LEG9"/>
<dbReference type="OrthoDB" id="9981668at2759"/>
<dbReference type="PANTHER" id="PTHR22891">
    <property type="entry name" value="EUKARYOTIC TRANSLATION INITIATION FACTOR 2C"/>
    <property type="match status" value="1"/>
</dbReference>
<keyword evidence="5" id="KW-1185">Reference proteome</keyword>
<reference evidence="4" key="1">
    <citation type="submission" date="2007-07" db="EMBL/GenBank/DDBJ databases">
        <title>PCAP assembly of the Caenorhabditis remanei genome.</title>
        <authorList>
            <consortium name="The Caenorhabditis remanei Sequencing Consortium"/>
            <person name="Wilson R.K."/>
        </authorList>
    </citation>
    <scope>NUCLEOTIDE SEQUENCE [LARGE SCALE GENOMIC DNA]</scope>
    <source>
        <strain evidence="4">PB4641</strain>
    </source>
</reference>
<dbReference type="Pfam" id="PF02170">
    <property type="entry name" value="PAZ"/>
    <property type="match status" value="1"/>
</dbReference>
<dbReference type="SUPFAM" id="SSF53098">
    <property type="entry name" value="Ribonuclease H-like"/>
    <property type="match status" value="1"/>
</dbReference>
<evidence type="ECO:0000259" key="3">
    <source>
        <dbReference type="PROSITE" id="PS50822"/>
    </source>
</evidence>
<evidence type="ECO:0000259" key="2">
    <source>
        <dbReference type="PROSITE" id="PS50821"/>
    </source>
</evidence>
<dbReference type="InterPro" id="IPR012337">
    <property type="entry name" value="RNaseH-like_sf"/>
</dbReference>
<dbReference type="eggNOG" id="KOG1041">
    <property type="taxonomic scope" value="Eukaryota"/>
</dbReference>
<dbReference type="InterPro" id="IPR003100">
    <property type="entry name" value="PAZ_dom"/>
</dbReference>
<dbReference type="PROSITE" id="PS50821">
    <property type="entry name" value="PAZ"/>
    <property type="match status" value="1"/>
</dbReference>
<dbReference type="Pfam" id="PF02171">
    <property type="entry name" value="Piwi"/>
    <property type="match status" value="1"/>
</dbReference>
<dbReference type="HOGENOM" id="CLU_017520_0_0_1"/>
<sequence length="907" mass="101135">MDALSKKLGECGVGAKKEETKKKIGLIALAPKLESNKNGTTTTVDSNLRKLNISPNQPIYKYDVKIACFYTNAQGNEVEIEFSKSPKKDSQHDRDKMKCQKFYEMAVKKTPALQTAGGKFFYDRQASLYSTTKLAAKDNIKLEFSKEASKAPNFVRAVFELKAVAESYQATSNGIRSTVHPAPALADKTLVEAISIFLSGPAYSKYVDHKLHLQYTVFFSKNVITIGNCVHYLLDTSGINVKMISYDQGFRYSALGASKGVKSLQGTNKDPSLYMVTEMKSTLFHPDDMPIVDLMQSYPGFTPNFNVHSPAGAHIAKAIIGKNQNDCSKLYNNFFSGLEVYCDYGKNQNNMEDALIVKIVAFDSSSRDVVFDCDGVDVSVQQYFKKKYNITLKYPDLPTAVAKGKKGGKIHLPVELLKTCPSQKVTNNQMIGNEQADMIKLSAAPPHQRKPTTDAVAKAVGIAADKVYGFIEVETSQKVQGIILPKPKIAFAGNKLVAFGQNAKCPTDFSKAGHFYEAKELKNWEMCYFQNEEIQGLSDQLVAEMSNNGMRVAKPTISYIVKNDLEAVFKKAKQAGRQLIFFVIRTRYNIHQAIKSFEQKYDILTQEIHFETGEKFFRQAQTRQNIVNKTNMKLGGLNYLIGSNYLNNPRVLIIGFETSQTGGDIVTVGYAANMMDHYQKFAGGYIYTARSRDIYGPIIKDTLVGIFNNFKKFKNRGAPEELIIYFNGVTEGQYGMINEEYTQQVKNACSTMNEAFRPKITIIATSKTHNERLYKSEQGRISNLEPGTVVDHTIVSPVYSEFYLASSVARQGTTKAAKFTLIYASAPGKSMERIETLTNDLCYDHQIVFHPVGLPVPLFIAGRYSQRGAMVLGHNGPSITNKEVDLVLTNQRLGYSDKNLFGSRYNA</sequence>
<dbReference type="CDD" id="cd02846">
    <property type="entry name" value="PAZ_argonaute_like"/>
    <property type="match status" value="1"/>
</dbReference>
<dbReference type="SUPFAM" id="SSF101690">
    <property type="entry name" value="PAZ domain"/>
    <property type="match status" value="1"/>
</dbReference>
<dbReference type="SMART" id="SM00950">
    <property type="entry name" value="Piwi"/>
    <property type="match status" value="1"/>
</dbReference>
<comment type="similarity">
    <text evidence="1">Belongs to the argonaute family.</text>
</comment>
<dbReference type="PROSITE" id="PS50822">
    <property type="entry name" value="PIWI"/>
    <property type="match status" value="1"/>
</dbReference>
<dbReference type="EMBL" id="DS268407">
    <property type="protein sequence ID" value="EFO82208.1"/>
    <property type="molecule type" value="Genomic_DNA"/>
</dbReference>
<protein>
    <recommendedName>
        <fullName evidence="6">Piwi domain-containing protein</fullName>
    </recommendedName>
</protein>
<dbReference type="Gene3D" id="2.170.260.10">
    <property type="entry name" value="paz domain"/>
    <property type="match status" value="1"/>
</dbReference>
<gene>
    <name evidence="4" type="ORF">CRE_00816</name>
</gene>
<evidence type="ECO:0000313" key="5">
    <source>
        <dbReference type="Proteomes" id="UP000008281"/>
    </source>
</evidence>
<evidence type="ECO:0000313" key="4">
    <source>
        <dbReference type="EMBL" id="EFO82208.1"/>
    </source>
</evidence>
<dbReference type="SMART" id="SM00949">
    <property type="entry name" value="PAZ"/>
    <property type="match status" value="1"/>
</dbReference>
<organism evidence="5">
    <name type="scientific">Caenorhabditis remanei</name>
    <name type="common">Caenorhabditis vulgaris</name>
    <dbReference type="NCBI Taxonomy" id="31234"/>
    <lineage>
        <taxon>Eukaryota</taxon>
        <taxon>Metazoa</taxon>
        <taxon>Ecdysozoa</taxon>
        <taxon>Nematoda</taxon>
        <taxon>Chromadorea</taxon>
        <taxon>Rhabditida</taxon>
        <taxon>Rhabditina</taxon>
        <taxon>Rhabditomorpha</taxon>
        <taxon>Rhabditoidea</taxon>
        <taxon>Rhabditidae</taxon>
        <taxon>Peloderinae</taxon>
        <taxon>Caenorhabditis</taxon>
    </lineage>
</organism>
<feature type="domain" description="Piwi" evidence="3">
    <location>
        <begin position="719"/>
        <end position="861"/>
    </location>
</feature>